<evidence type="ECO:0000259" key="7">
    <source>
        <dbReference type="Pfam" id="PF20684"/>
    </source>
</evidence>
<feature type="transmembrane region" description="Helical" evidence="6">
    <location>
        <begin position="80"/>
        <end position="102"/>
    </location>
</feature>
<feature type="transmembrane region" description="Helical" evidence="6">
    <location>
        <begin position="114"/>
        <end position="135"/>
    </location>
</feature>
<accession>A0A4P7NU67</accession>
<proteinExistence type="inferred from homology"/>
<evidence type="ECO:0000256" key="6">
    <source>
        <dbReference type="SAM" id="Phobius"/>
    </source>
</evidence>
<dbReference type="PANTHER" id="PTHR33048">
    <property type="entry name" value="PTH11-LIKE INTEGRAL MEMBRANE PROTEIN (AFU_ORTHOLOGUE AFUA_5G11245)"/>
    <property type="match status" value="1"/>
</dbReference>
<feature type="transmembrane region" description="Helical" evidence="6">
    <location>
        <begin position="155"/>
        <end position="178"/>
    </location>
</feature>
<evidence type="ECO:0000256" key="4">
    <source>
        <dbReference type="ARBA" id="ARBA00023136"/>
    </source>
</evidence>
<keyword evidence="4 6" id="KW-0472">Membrane</keyword>
<evidence type="ECO:0000256" key="1">
    <source>
        <dbReference type="ARBA" id="ARBA00004141"/>
    </source>
</evidence>
<dbReference type="AlphaFoldDB" id="A0A4P7NU67"/>
<organism evidence="8 9">
    <name type="scientific">Pyricularia oryzae</name>
    <name type="common">Rice blast fungus</name>
    <name type="synonym">Magnaporthe oryzae</name>
    <dbReference type="NCBI Taxonomy" id="318829"/>
    <lineage>
        <taxon>Eukaryota</taxon>
        <taxon>Fungi</taxon>
        <taxon>Dikarya</taxon>
        <taxon>Ascomycota</taxon>
        <taxon>Pezizomycotina</taxon>
        <taxon>Sordariomycetes</taxon>
        <taxon>Sordariomycetidae</taxon>
        <taxon>Magnaporthales</taxon>
        <taxon>Pyriculariaceae</taxon>
        <taxon>Pyricularia</taxon>
    </lineage>
</organism>
<dbReference type="InterPro" id="IPR049326">
    <property type="entry name" value="Rhodopsin_dom_fungi"/>
</dbReference>
<dbReference type="EMBL" id="CP034210">
    <property type="protein sequence ID" value="QBZ66077.1"/>
    <property type="molecule type" value="Genomic_DNA"/>
</dbReference>
<keyword evidence="2 6" id="KW-0812">Transmembrane</keyword>
<evidence type="ECO:0000256" key="5">
    <source>
        <dbReference type="ARBA" id="ARBA00038359"/>
    </source>
</evidence>
<gene>
    <name evidence="8" type="ORF">PoMZ_13047</name>
</gene>
<dbReference type="Pfam" id="PF20684">
    <property type="entry name" value="Fung_rhodopsin"/>
    <property type="match status" value="1"/>
</dbReference>
<sequence length="317" mass="34451">MTASTIPPSTSTALAFVISNFAIVFLTMGVVGLRFLARFRFMGLDWSDIFVFLGSICALVLVSMQISAMRYMANLLMHTFIFNIFYIIGLGATRMSVLLFLLRAIAWRPLKIAFHVAIAMTAVWTVAFVLAQVFICTPVPLQWDLSLGGTCASRIGIYDALIYTNIVLDLGIMLLPSYEIWHLNFSRTEKAALVTTFSLGFGAVVANCARLTTEGVADMFGEFAGTVDDKFYFLAALEAMLGAAAVSIPALRPLYCQHGGPGSWLRLCRLIRGGSGEGNDDSGGAELGRVRGRNTGGIEKGITVETEFILSSYRTSN</sequence>
<evidence type="ECO:0000313" key="8">
    <source>
        <dbReference type="EMBL" id="QBZ66077.1"/>
    </source>
</evidence>
<name>A0A4P7NU67_PYROR</name>
<evidence type="ECO:0000256" key="3">
    <source>
        <dbReference type="ARBA" id="ARBA00022989"/>
    </source>
</evidence>
<feature type="transmembrane region" description="Helical" evidence="6">
    <location>
        <begin position="12"/>
        <end position="37"/>
    </location>
</feature>
<comment type="subcellular location">
    <subcellularLocation>
        <location evidence="1">Membrane</location>
        <topology evidence="1">Multi-pass membrane protein</topology>
    </subcellularLocation>
</comment>
<keyword evidence="3 6" id="KW-1133">Transmembrane helix</keyword>
<feature type="domain" description="Rhodopsin" evidence="7">
    <location>
        <begin position="33"/>
        <end position="255"/>
    </location>
</feature>
<comment type="similarity">
    <text evidence="5">Belongs to the SAT4 family.</text>
</comment>
<feature type="transmembrane region" description="Helical" evidence="6">
    <location>
        <begin position="190"/>
        <end position="212"/>
    </location>
</feature>
<feature type="transmembrane region" description="Helical" evidence="6">
    <location>
        <begin position="232"/>
        <end position="251"/>
    </location>
</feature>
<feature type="transmembrane region" description="Helical" evidence="6">
    <location>
        <begin position="49"/>
        <end position="68"/>
    </location>
</feature>
<dbReference type="PANTHER" id="PTHR33048:SF47">
    <property type="entry name" value="INTEGRAL MEMBRANE PROTEIN-RELATED"/>
    <property type="match status" value="1"/>
</dbReference>
<evidence type="ECO:0000256" key="2">
    <source>
        <dbReference type="ARBA" id="ARBA00022692"/>
    </source>
</evidence>
<reference evidence="8 9" key="1">
    <citation type="journal article" date="2019" name="Mol. Biol. Evol.">
        <title>Blast fungal genomes show frequent chromosomal changes, gene gains and losses, and effector gene turnover.</title>
        <authorList>
            <person name="Gomez Luciano L.B."/>
            <person name="Jason Tsai I."/>
            <person name="Chuma I."/>
            <person name="Tosa Y."/>
            <person name="Chen Y.H."/>
            <person name="Li J.Y."/>
            <person name="Li M.Y."/>
            <person name="Jade Lu M.Y."/>
            <person name="Nakayashiki H."/>
            <person name="Li W.H."/>
        </authorList>
    </citation>
    <scope>NUCLEOTIDE SEQUENCE [LARGE SCALE GENOMIC DNA]</scope>
    <source>
        <strain evidence="8">MZ5-1-6</strain>
    </source>
</reference>
<evidence type="ECO:0000313" key="9">
    <source>
        <dbReference type="Proteomes" id="UP000294847"/>
    </source>
</evidence>
<protein>
    <recommendedName>
        <fullName evidence="7">Rhodopsin domain-containing protein</fullName>
    </recommendedName>
</protein>
<dbReference type="InterPro" id="IPR052337">
    <property type="entry name" value="SAT4-like"/>
</dbReference>
<dbReference type="Proteomes" id="UP000294847">
    <property type="component" value="Chromosome 7"/>
</dbReference>
<dbReference type="GO" id="GO:0016020">
    <property type="term" value="C:membrane"/>
    <property type="evidence" value="ECO:0007669"/>
    <property type="project" value="UniProtKB-SubCell"/>
</dbReference>